<keyword evidence="2" id="KW-1185">Reference proteome</keyword>
<proteinExistence type="predicted"/>
<comment type="caution">
    <text evidence="1">The sequence shown here is derived from an EMBL/GenBank/DDBJ whole genome shotgun (WGS) entry which is preliminary data.</text>
</comment>
<dbReference type="Proteomes" id="UP001490330">
    <property type="component" value="Unassembled WGS sequence"/>
</dbReference>
<dbReference type="EMBL" id="JBEPCV010000012">
    <property type="protein sequence ID" value="MER6905029.1"/>
    <property type="molecule type" value="Genomic_DNA"/>
</dbReference>
<gene>
    <name evidence="1" type="ORF">ABT322_14850</name>
</gene>
<reference evidence="1 2" key="1">
    <citation type="submission" date="2024-06" db="EMBL/GenBank/DDBJ databases">
        <title>The Natural Products Discovery Center: Release of the First 8490 Sequenced Strains for Exploring Actinobacteria Biosynthetic Diversity.</title>
        <authorList>
            <person name="Kalkreuter E."/>
            <person name="Kautsar S.A."/>
            <person name="Yang D."/>
            <person name="Bader C.D."/>
            <person name="Teijaro C.N."/>
            <person name="Fluegel L."/>
            <person name="Davis C.M."/>
            <person name="Simpson J.R."/>
            <person name="Lauterbach L."/>
            <person name="Steele A.D."/>
            <person name="Gui C."/>
            <person name="Meng S."/>
            <person name="Li G."/>
            <person name="Viehrig K."/>
            <person name="Ye F."/>
            <person name="Su P."/>
            <person name="Kiefer A.F."/>
            <person name="Nichols A."/>
            <person name="Cepeda A.J."/>
            <person name="Yan W."/>
            <person name="Fan B."/>
            <person name="Jiang Y."/>
            <person name="Adhikari A."/>
            <person name="Zheng C.-J."/>
            <person name="Schuster L."/>
            <person name="Cowan T.M."/>
            <person name="Smanski M.J."/>
            <person name="Chevrette M.G."/>
            <person name="De Carvalho L.P.S."/>
            <person name="Shen B."/>
        </authorList>
    </citation>
    <scope>NUCLEOTIDE SEQUENCE [LARGE SCALE GENOMIC DNA]</scope>
    <source>
        <strain evidence="1 2">NPDC000632</strain>
    </source>
</reference>
<protein>
    <submittedName>
        <fullName evidence="1">Uncharacterized protein</fullName>
    </submittedName>
</protein>
<organism evidence="1 2">
    <name type="scientific">Streptomyces flaveolus</name>
    <dbReference type="NCBI Taxonomy" id="67297"/>
    <lineage>
        <taxon>Bacteria</taxon>
        <taxon>Bacillati</taxon>
        <taxon>Actinomycetota</taxon>
        <taxon>Actinomycetes</taxon>
        <taxon>Kitasatosporales</taxon>
        <taxon>Streptomycetaceae</taxon>
        <taxon>Streptomyces</taxon>
    </lineage>
</organism>
<accession>A0ABV1VEV0</accession>
<dbReference type="RefSeq" id="WP_350716678.1">
    <property type="nucleotide sequence ID" value="NZ_JBEPCO010000005.1"/>
</dbReference>
<name>A0ABV1VEV0_9ACTN</name>
<sequence length="78" mass="8086">MDFHVGLTSAAFGGALQTRAGLAALELDGDGLHTHSLLSALTEVARLDAYAACEVLGHQMARALPPGRAGIRTRFGGR</sequence>
<evidence type="ECO:0000313" key="1">
    <source>
        <dbReference type="EMBL" id="MER6905029.1"/>
    </source>
</evidence>
<evidence type="ECO:0000313" key="2">
    <source>
        <dbReference type="Proteomes" id="UP001490330"/>
    </source>
</evidence>